<reference evidence="1" key="1">
    <citation type="journal article" date="1986" name="Gene">
        <title>Organization and expression of the transforming region from the European elk papillomavirus (EEPV).</title>
        <authorList>
            <person name="Ahola H."/>
            <person name="Bergman P."/>
            <person name="Strom A.C."/>
            <person name="Moreno-Lopez J."/>
            <person name="Pettersson U."/>
        </authorList>
    </citation>
    <scope>NUCLEOTIDE SEQUENCE [LARGE SCALE GENOMIC DNA]</scope>
</reference>
<organismHost>
    <name type="scientific">Cervus elaphus</name>
    <name type="common">Red deer</name>
    <dbReference type="NCBI Taxonomy" id="9860"/>
</organismHost>
<organismHost>
    <name type="scientific">Rangifer tarandus</name>
    <name type="common">Reindeer</name>
    <name type="synonym">Cervus tarandus</name>
    <dbReference type="NCBI Taxonomy" id="9870"/>
</organismHost>
<dbReference type="RefSeq" id="NP_041303.1">
    <property type="nucleotide sequence ID" value="NC_001524.1"/>
</dbReference>
<protein>
    <submittedName>
        <fullName evidence="1">Uncharacterized protein</fullName>
    </submittedName>
</protein>
<proteinExistence type="predicted"/>
<sequence length="24" mass="2641">MVALEVLAQNSRFLSHPLQGTVTE</sequence>
<dbReference type="Proteomes" id="UP000009060">
    <property type="component" value="Segment"/>
</dbReference>
<dbReference type="KEGG" id="vg:1724517"/>
<accession>Q84257</accession>
<keyword evidence="2" id="KW-1185">Reference proteome</keyword>
<evidence type="ECO:0000313" key="2">
    <source>
        <dbReference type="Proteomes" id="UP000009060"/>
    </source>
</evidence>
<evidence type="ECO:0000313" key="1">
    <source>
        <dbReference type="EMBL" id="AAA66851.1"/>
    </source>
</evidence>
<organism>
    <name type="scientific">European elk papillomavirus</name>
    <name type="common">EEPV</name>
    <dbReference type="NCBI Taxonomy" id="2885846"/>
    <lineage>
        <taxon>Viruses</taxon>
        <taxon>Monodnaviria</taxon>
        <taxon>Shotokuvirae</taxon>
        <taxon>Cossaviricota</taxon>
        <taxon>Papovaviricetes</taxon>
        <taxon>Zurhausenvirales</taxon>
        <taxon>Papillomaviridae</taxon>
        <taxon>Firstpapillomavirinae</taxon>
        <taxon>Deltapapillomavirus</taxon>
        <taxon>Deltapapillomavirus 1</taxon>
    </lineage>
</organism>
<dbReference type="GeneID" id="1724517"/>
<dbReference type="EMBL" id="M15953">
    <property type="protein sequence ID" value="AAA66851.1"/>
    <property type="molecule type" value="Genomic_DNA"/>
</dbReference>
<reference evidence="1" key="2">
    <citation type="submission" date="1988-10" db="EMBL/GenBank/DDBJ databases">
        <title>The genome of the Elk papilloma virus.</title>
        <authorList>
            <person name="Eriksson A."/>
        </authorList>
    </citation>
    <scope>NUCLEOTIDE SEQUENCE</scope>
</reference>
<name>Q84257_PAPVE</name>